<comment type="caution">
    <text evidence="1">The sequence shown here is derived from an EMBL/GenBank/DDBJ whole genome shotgun (WGS) entry which is preliminary data.</text>
</comment>
<organism evidence="1 2">
    <name type="scientific">Micromonospora sediminimaris</name>
    <dbReference type="NCBI Taxonomy" id="547162"/>
    <lineage>
        <taxon>Bacteria</taxon>
        <taxon>Bacillati</taxon>
        <taxon>Actinomycetota</taxon>
        <taxon>Actinomycetes</taxon>
        <taxon>Micromonosporales</taxon>
        <taxon>Micromonosporaceae</taxon>
        <taxon>Micromonospora</taxon>
    </lineage>
</organism>
<dbReference type="Proteomes" id="UP000607311">
    <property type="component" value="Unassembled WGS sequence"/>
</dbReference>
<keyword evidence="2" id="KW-1185">Reference proteome</keyword>
<dbReference type="AlphaFoldDB" id="A0A9W5UVC9"/>
<sequence>MAPYCLHVPIQHLVTVFQPVYDTFFNDGLADVRNGSDDWPEIEALVAAGCPPLSDIPTRLPGLLAEILRESLYMDILDALLPLKPNTPIRYLANTVDHVAVEANWVAVCGRALQVPETTPSD</sequence>
<protein>
    <submittedName>
        <fullName evidence="1">Uncharacterized protein</fullName>
    </submittedName>
</protein>
<reference evidence="1" key="1">
    <citation type="submission" date="2021-01" db="EMBL/GenBank/DDBJ databases">
        <title>Whole genome shotgun sequence of Verrucosispora sediminis NBRC 107745.</title>
        <authorList>
            <person name="Komaki H."/>
            <person name="Tamura T."/>
        </authorList>
    </citation>
    <scope>NUCLEOTIDE SEQUENCE</scope>
    <source>
        <strain evidence="1">NBRC 107745</strain>
    </source>
</reference>
<evidence type="ECO:0000313" key="2">
    <source>
        <dbReference type="Proteomes" id="UP000607311"/>
    </source>
</evidence>
<gene>
    <name evidence="1" type="ORF">Vse01_43790</name>
</gene>
<accession>A0A9W5UVC9</accession>
<proteinExistence type="predicted"/>
<name>A0A9W5UVC9_9ACTN</name>
<dbReference type="EMBL" id="BOPD01000028">
    <property type="protein sequence ID" value="GIJ35231.1"/>
    <property type="molecule type" value="Genomic_DNA"/>
</dbReference>
<evidence type="ECO:0000313" key="1">
    <source>
        <dbReference type="EMBL" id="GIJ35231.1"/>
    </source>
</evidence>